<gene>
    <name evidence="2" type="ORF">DMK73_22005</name>
</gene>
<organism evidence="2">
    <name type="scientific">Salmonella enterica</name>
    <name type="common">Salmonella choleraesuis</name>
    <dbReference type="NCBI Taxonomy" id="28901"/>
    <lineage>
        <taxon>Bacteria</taxon>
        <taxon>Pseudomonadati</taxon>
        <taxon>Pseudomonadota</taxon>
        <taxon>Gammaproteobacteria</taxon>
        <taxon>Enterobacterales</taxon>
        <taxon>Enterobacteriaceae</taxon>
        <taxon>Salmonella</taxon>
    </lineage>
</organism>
<proteinExistence type="predicted"/>
<name>A0A5T4T6I3_SALER</name>
<evidence type="ECO:0000256" key="1">
    <source>
        <dbReference type="SAM" id="MobiDB-lite"/>
    </source>
</evidence>
<feature type="compositionally biased region" description="Basic and acidic residues" evidence="1">
    <location>
        <begin position="146"/>
        <end position="157"/>
    </location>
</feature>
<dbReference type="EMBL" id="AAGAKS010000011">
    <property type="protein sequence ID" value="EBL8560784.1"/>
    <property type="molecule type" value="Genomic_DNA"/>
</dbReference>
<feature type="region of interest" description="Disordered" evidence="1">
    <location>
        <begin position="120"/>
        <end position="140"/>
    </location>
</feature>
<feature type="region of interest" description="Disordered" evidence="1">
    <location>
        <begin position="146"/>
        <end position="165"/>
    </location>
</feature>
<evidence type="ECO:0000313" key="2">
    <source>
        <dbReference type="EMBL" id="EBL8560784.1"/>
    </source>
</evidence>
<reference evidence="2" key="1">
    <citation type="submission" date="2018-05" db="EMBL/GenBank/DDBJ databases">
        <authorList>
            <consortium name="PulseNet: The National Subtyping Network for Foodborne Disease Surveillance"/>
            <person name="Tarr C.L."/>
            <person name="Trees E."/>
            <person name="Katz L.S."/>
            <person name="Carleton-Romer H.A."/>
            <person name="Stroika S."/>
            <person name="Kucerova Z."/>
            <person name="Roache K.F."/>
            <person name="Sabol A.L."/>
            <person name="Besser J."/>
            <person name="Gerner-Smidt P."/>
        </authorList>
    </citation>
    <scope>NUCLEOTIDE SEQUENCE</scope>
    <source>
        <strain evidence="2">PNUSAS041211</strain>
    </source>
</reference>
<comment type="caution">
    <text evidence="2">The sequence shown here is derived from an EMBL/GenBank/DDBJ whole genome shotgun (WGS) entry which is preliminary data.</text>
</comment>
<sequence length="295" mass="32165">MPVFVSFPPDRFGQNTLNKNVRAKPIAKETKMGNINNAVKNDELDELTAMLQSLDKPVTKAVKASDVEKIEDLLAGLDDDISKPVSMIADEVINEKSLGNMNEELEKLEIEGESVSVIAADPTNNEGSSQSNNTDSPPLLEASKDTLKLKSKGEKSNRTSPRSRFTLEDKDDSFYLSAGLNNDVFSKDFEKAPVKAKDKILNLLNWFNGGPEISIYTIIAMRHLIDAKTATSNSIKLALMSHPDKPYPLSTASTQAGQMMAVFPATGIATREGGNLTLNEESPIVKKFVAEYSIG</sequence>
<protein>
    <submittedName>
        <fullName evidence="2">Uncharacterized protein</fullName>
    </submittedName>
</protein>
<accession>A0A5T4T6I3</accession>
<feature type="compositionally biased region" description="Polar residues" evidence="1">
    <location>
        <begin position="122"/>
        <end position="136"/>
    </location>
</feature>
<dbReference type="AlphaFoldDB" id="A0A5T4T6I3"/>